<sequence>MSSRTASSSSRRLRLAAAAGLVAPLLALTLAACNPMDVLEKVHSEEFVDRAAAEKGWVGVAMPEWIPADATKIKNTATNNETNSVIAVEGGSAPEGCEKKERLALPFDDRYGELGEPLPSTVFACEPYEVVQTETGWLGWFNAREENQTPDDLR</sequence>
<dbReference type="PROSITE" id="PS51257">
    <property type="entry name" value="PROKAR_LIPOPROTEIN"/>
    <property type="match status" value="1"/>
</dbReference>
<protein>
    <submittedName>
        <fullName evidence="2">Uncharacterized protein</fullName>
    </submittedName>
</protein>
<comment type="caution">
    <text evidence="2">The sequence shown here is derived from an EMBL/GenBank/DDBJ whole genome shotgun (WGS) entry which is preliminary data.</text>
</comment>
<keyword evidence="1" id="KW-0732">Signal</keyword>
<dbReference type="OrthoDB" id="5116543at2"/>
<reference evidence="2 3" key="1">
    <citation type="submission" date="2016-02" db="EMBL/GenBank/DDBJ databases">
        <authorList>
            <person name="Wen L."/>
            <person name="He K."/>
            <person name="Yang H."/>
        </authorList>
    </citation>
    <scope>NUCLEOTIDE SEQUENCE [LARGE SCALE GENOMIC DNA]</scope>
    <source>
        <strain evidence="2 3">CD11_3</strain>
    </source>
</reference>
<dbReference type="RefSeq" id="WP_064001549.1">
    <property type="nucleotide sequence ID" value="NZ_LSTV01000001.1"/>
</dbReference>
<evidence type="ECO:0000256" key="1">
    <source>
        <dbReference type="SAM" id="SignalP"/>
    </source>
</evidence>
<feature type="signal peptide" evidence="1">
    <location>
        <begin position="1"/>
        <end position="27"/>
    </location>
</feature>
<gene>
    <name evidence="2" type="ORF">AYL44_01785</name>
</gene>
<dbReference type="EMBL" id="LSTV01000001">
    <property type="protein sequence ID" value="OAH51038.1"/>
    <property type="molecule type" value="Genomic_DNA"/>
</dbReference>
<organism evidence="2 3">
    <name type="scientific">Microbacterium oleivorans</name>
    <dbReference type="NCBI Taxonomy" id="273677"/>
    <lineage>
        <taxon>Bacteria</taxon>
        <taxon>Bacillati</taxon>
        <taxon>Actinomycetota</taxon>
        <taxon>Actinomycetes</taxon>
        <taxon>Micrococcales</taxon>
        <taxon>Microbacteriaceae</taxon>
        <taxon>Microbacterium</taxon>
    </lineage>
</organism>
<name>A0A177KCA9_9MICO</name>
<feature type="chain" id="PRO_5038922862" evidence="1">
    <location>
        <begin position="28"/>
        <end position="154"/>
    </location>
</feature>
<dbReference type="AlphaFoldDB" id="A0A177KCA9"/>
<dbReference type="Proteomes" id="UP000076998">
    <property type="component" value="Unassembled WGS sequence"/>
</dbReference>
<proteinExistence type="predicted"/>
<evidence type="ECO:0000313" key="2">
    <source>
        <dbReference type="EMBL" id="OAH51038.1"/>
    </source>
</evidence>
<accession>A0A177KCA9</accession>
<evidence type="ECO:0000313" key="3">
    <source>
        <dbReference type="Proteomes" id="UP000076998"/>
    </source>
</evidence>